<evidence type="ECO:0000313" key="3">
    <source>
        <dbReference type="Proteomes" id="UP001201549"/>
    </source>
</evidence>
<dbReference type="Pfam" id="PF03009">
    <property type="entry name" value="GDPD"/>
    <property type="match status" value="1"/>
</dbReference>
<comment type="caution">
    <text evidence="2">The sequence shown here is derived from an EMBL/GenBank/DDBJ whole genome shotgun (WGS) entry which is preliminary data.</text>
</comment>
<dbReference type="PROSITE" id="PS51704">
    <property type="entry name" value="GP_PDE"/>
    <property type="match status" value="1"/>
</dbReference>
<protein>
    <submittedName>
        <fullName evidence="2">Glycerophosphodiester phosphodiesterase</fullName>
    </submittedName>
</protein>
<dbReference type="EMBL" id="JAKOGG010000010">
    <property type="protein sequence ID" value="MCS4557592.1"/>
    <property type="molecule type" value="Genomic_DNA"/>
</dbReference>
<dbReference type="RefSeq" id="WP_238897064.1">
    <property type="nucleotide sequence ID" value="NZ_JAKOGG010000010.1"/>
</dbReference>
<accession>A0ABT2FMM1</accession>
<dbReference type="SUPFAM" id="SSF51695">
    <property type="entry name" value="PLC-like phosphodiesterases"/>
    <property type="match status" value="1"/>
</dbReference>
<gene>
    <name evidence="2" type="ORF">L9G74_14170</name>
</gene>
<sequence>MLVIAHRGASGHRPENTLSAIEYALTLGATAVELDVHFVDGELYVFHDRRLEFKSTGVGVIDRQTQQQLQHYTVAGEAIPTLMQVMQLVAGRAMVNIELKGVDTLAPFIRQYPHFLQDFGFSPEQLVISSFNHRYLKAVRQALPQAAIGILYGGIPLSIEQDIAAIAPTSLHLDINFISREMLQLAKAHQLKTYVYTVDFVDDIKALEQLGVDGIFTNFPDRAFQALAQQQPAVENVHWFE</sequence>
<dbReference type="PANTHER" id="PTHR46211">
    <property type="entry name" value="GLYCEROPHOSPHORYL DIESTER PHOSPHODIESTERASE"/>
    <property type="match status" value="1"/>
</dbReference>
<dbReference type="PANTHER" id="PTHR46211:SF1">
    <property type="entry name" value="GLYCEROPHOSPHODIESTER PHOSPHODIESTERASE, CYTOPLASMIC"/>
    <property type="match status" value="1"/>
</dbReference>
<dbReference type="CDD" id="cd08556">
    <property type="entry name" value="GDPD"/>
    <property type="match status" value="1"/>
</dbReference>
<reference evidence="3" key="2">
    <citation type="submission" date="2023-07" db="EMBL/GenBank/DDBJ databases">
        <title>Shewanella mangrovi sp. nov., an acetaldehyde- degrading bacterium isolated from mangrove sediment.</title>
        <authorList>
            <person name="Liu Y."/>
        </authorList>
    </citation>
    <scope>NUCLEOTIDE SEQUENCE [LARGE SCALE GENOMIC DNA]</scope>
    <source>
        <strain evidence="3">C32</strain>
    </source>
</reference>
<proteinExistence type="predicted"/>
<organism evidence="2 3">
    <name type="scientific">Shewanella electrica</name>
    <dbReference type="NCBI Taxonomy" id="515560"/>
    <lineage>
        <taxon>Bacteria</taxon>
        <taxon>Pseudomonadati</taxon>
        <taxon>Pseudomonadota</taxon>
        <taxon>Gammaproteobacteria</taxon>
        <taxon>Alteromonadales</taxon>
        <taxon>Shewanellaceae</taxon>
        <taxon>Shewanella</taxon>
    </lineage>
</organism>
<dbReference type="InterPro" id="IPR017946">
    <property type="entry name" value="PLC-like_Pdiesterase_TIM-brl"/>
</dbReference>
<dbReference type="InterPro" id="IPR030395">
    <property type="entry name" value="GP_PDE_dom"/>
</dbReference>
<dbReference type="Proteomes" id="UP001201549">
    <property type="component" value="Unassembled WGS sequence"/>
</dbReference>
<reference evidence="2 3" key="1">
    <citation type="submission" date="2022-02" db="EMBL/GenBank/DDBJ databases">
        <authorList>
            <person name="Zhuang L."/>
        </authorList>
    </citation>
    <scope>NUCLEOTIDE SEQUENCE [LARGE SCALE GENOMIC DNA]</scope>
    <source>
        <strain evidence="2 3">C32</strain>
    </source>
</reference>
<name>A0ABT2FMM1_9GAMM</name>
<keyword evidence="3" id="KW-1185">Reference proteome</keyword>
<evidence type="ECO:0000313" key="2">
    <source>
        <dbReference type="EMBL" id="MCS4557592.1"/>
    </source>
</evidence>
<evidence type="ECO:0000259" key="1">
    <source>
        <dbReference type="PROSITE" id="PS51704"/>
    </source>
</evidence>
<dbReference type="Gene3D" id="3.20.20.190">
    <property type="entry name" value="Phosphatidylinositol (PI) phosphodiesterase"/>
    <property type="match status" value="1"/>
</dbReference>
<feature type="domain" description="GP-PDE" evidence="1">
    <location>
        <begin position="1"/>
        <end position="227"/>
    </location>
</feature>